<dbReference type="STRING" id="411463.EUBVEN_00752"/>
<dbReference type="HOGENOM" id="CLU_2179924_0_0_9"/>
<dbReference type="AlphaFoldDB" id="A5Z4X4"/>
<reference evidence="1 2" key="2">
    <citation type="submission" date="2007-04" db="EMBL/GenBank/DDBJ databases">
        <title>Draft genome sequence of Eubacterium ventriosum (ATCC 27560).</title>
        <authorList>
            <person name="Sudarsanam P."/>
            <person name="Ley R."/>
            <person name="Guruge J."/>
            <person name="Turnbaugh P.J."/>
            <person name="Mahowald M."/>
            <person name="Liep D."/>
            <person name="Gordon J."/>
        </authorList>
    </citation>
    <scope>NUCLEOTIDE SEQUENCE [LARGE SCALE GENOMIC DNA]</scope>
    <source>
        <strain evidence="1 2">ATCC 27560</strain>
    </source>
</reference>
<protein>
    <submittedName>
        <fullName evidence="1">Uncharacterized protein</fullName>
    </submittedName>
</protein>
<organism evidence="1 2">
    <name type="scientific">Eubacterium ventriosum ATCC 27560</name>
    <dbReference type="NCBI Taxonomy" id="411463"/>
    <lineage>
        <taxon>Bacteria</taxon>
        <taxon>Bacillati</taxon>
        <taxon>Bacillota</taxon>
        <taxon>Clostridia</taxon>
        <taxon>Eubacteriales</taxon>
        <taxon>Eubacteriaceae</taxon>
        <taxon>Eubacterium</taxon>
    </lineage>
</organism>
<name>A5Z4X4_9FIRM</name>
<proteinExistence type="predicted"/>
<reference evidence="1 2" key="1">
    <citation type="submission" date="2007-03" db="EMBL/GenBank/DDBJ databases">
        <authorList>
            <person name="Fulton L."/>
            <person name="Clifton S."/>
            <person name="Fulton B."/>
            <person name="Xu J."/>
            <person name="Minx P."/>
            <person name="Pepin K.H."/>
            <person name="Johnson M."/>
            <person name="Thiruvilangam P."/>
            <person name="Bhonagiri V."/>
            <person name="Nash W.E."/>
            <person name="Mardis E.R."/>
            <person name="Wilson R.K."/>
        </authorList>
    </citation>
    <scope>NUCLEOTIDE SEQUENCE [LARGE SCALE GENOMIC DNA]</scope>
    <source>
        <strain evidence="1 2">ATCC 27560</strain>
    </source>
</reference>
<accession>A5Z4X4</accession>
<dbReference type="Proteomes" id="UP000006000">
    <property type="component" value="Unassembled WGS sequence"/>
</dbReference>
<comment type="caution">
    <text evidence="1">The sequence shown here is derived from an EMBL/GenBank/DDBJ whole genome shotgun (WGS) entry which is preliminary data.</text>
</comment>
<gene>
    <name evidence="1" type="ORF">EUBVEN_00752</name>
</gene>
<evidence type="ECO:0000313" key="1">
    <source>
        <dbReference type="EMBL" id="EDM52025.1"/>
    </source>
</evidence>
<sequence>MIAIGPIPLILSVPIKNLIYTSKIKNFARQYSFHICHIFYILFVTSGSWQVDPVVHQAHAGFILPGNQTVGTFPIDRAFVLDLHAIGFIKAVFQIGDNTAQGLQSLPLS</sequence>
<dbReference type="EMBL" id="AAVL02000029">
    <property type="protein sequence ID" value="EDM52025.1"/>
    <property type="molecule type" value="Genomic_DNA"/>
</dbReference>
<evidence type="ECO:0000313" key="2">
    <source>
        <dbReference type="Proteomes" id="UP000006000"/>
    </source>
</evidence>